<accession>A0A4Q7YI65</accession>
<sequence length="148" mass="17120">MRFLAAVLLALSANIACALDVMTEADIRAFLDEQTTHVMRKELDPLMTLFAPEFRHLLPAEGKEVTRDEYSKIQNANFMVAKLILNTIELRQIQLREDGKQAIIRTHNRNRYLIQVKDKQNLIEQNEDLIGELVLRDGRIVYLSTEKL</sequence>
<name>A0A4Q7YI65_9GAMM</name>
<reference evidence="2 3" key="1">
    <citation type="submission" date="2019-02" db="EMBL/GenBank/DDBJ databases">
        <title>Genomic Encyclopedia of Type Strains, Phase IV (KMG-IV): sequencing the most valuable type-strain genomes for metagenomic binning, comparative biology and taxonomic classification.</title>
        <authorList>
            <person name="Goeker M."/>
        </authorList>
    </citation>
    <scope>NUCLEOTIDE SEQUENCE [LARGE SCALE GENOMIC DNA]</scope>
    <source>
        <strain evidence="2 3">DSM 105135</strain>
    </source>
</reference>
<dbReference type="SUPFAM" id="SSF54427">
    <property type="entry name" value="NTF2-like"/>
    <property type="match status" value="1"/>
</dbReference>
<feature type="signal peptide" evidence="1">
    <location>
        <begin position="1"/>
        <end position="18"/>
    </location>
</feature>
<dbReference type="OrthoDB" id="9856753at2"/>
<dbReference type="RefSeq" id="WP_130415248.1">
    <property type="nucleotide sequence ID" value="NZ_SHKX01000015.1"/>
</dbReference>
<dbReference type="EMBL" id="SHKX01000015">
    <property type="protein sequence ID" value="RZU37127.1"/>
    <property type="molecule type" value="Genomic_DNA"/>
</dbReference>
<dbReference type="AlphaFoldDB" id="A0A4Q7YI65"/>
<dbReference type="Proteomes" id="UP000292423">
    <property type="component" value="Unassembled WGS sequence"/>
</dbReference>
<keyword evidence="1" id="KW-0732">Signal</keyword>
<protein>
    <submittedName>
        <fullName evidence="2">Uncharacterized protein</fullName>
    </submittedName>
</protein>
<gene>
    <name evidence="2" type="ORF">EV700_2996</name>
</gene>
<comment type="caution">
    <text evidence="2">The sequence shown here is derived from an EMBL/GenBank/DDBJ whole genome shotgun (WGS) entry which is preliminary data.</text>
</comment>
<keyword evidence="3" id="KW-1185">Reference proteome</keyword>
<feature type="chain" id="PRO_5020983538" evidence="1">
    <location>
        <begin position="19"/>
        <end position="148"/>
    </location>
</feature>
<dbReference type="InterPro" id="IPR032710">
    <property type="entry name" value="NTF2-like_dom_sf"/>
</dbReference>
<evidence type="ECO:0000313" key="3">
    <source>
        <dbReference type="Proteomes" id="UP000292423"/>
    </source>
</evidence>
<organism evidence="2 3">
    <name type="scientific">Fluviicoccus keumensis</name>
    <dbReference type="NCBI Taxonomy" id="1435465"/>
    <lineage>
        <taxon>Bacteria</taxon>
        <taxon>Pseudomonadati</taxon>
        <taxon>Pseudomonadota</taxon>
        <taxon>Gammaproteobacteria</taxon>
        <taxon>Moraxellales</taxon>
        <taxon>Moraxellaceae</taxon>
        <taxon>Fluviicoccus</taxon>
    </lineage>
</organism>
<evidence type="ECO:0000313" key="2">
    <source>
        <dbReference type="EMBL" id="RZU37127.1"/>
    </source>
</evidence>
<proteinExistence type="predicted"/>
<evidence type="ECO:0000256" key="1">
    <source>
        <dbReference type="SAM" id="SignalP"/>
    </source>
</evidence>